<keyword evidence="1" id="KW-0812">Transmembrane</keyword>
<dbReference type="Proteomes" id="UP000001826">
    <property type="component" value="Chromosome"/>
</dbReference>
<feature type="transmembrane region" description="Helical" evidence="1">
    <location>
        <begin position="23"/>
        <end position="45"/>
    </location>
</feature>
<evidence type="ECO:0000256" key="1">
    <source>
        <dbReference type="SAM" id="Phobius"/>
    </source>
</evidence>
<feature type="transmembrane region" description="Helical" evidence="1">
    <location>
        <begin position="89"/>
        <end position="108"/>
    </location>
</feature>
<sequence>MVVNPSTAEAATVILVGKKYGDVVGTALGLFFGVLLVILTAAVYIRVKGTDVFVSKRRDRLPLLTVGAIYHAIGALVMCKVGVTRPMVCLMLTYAIAAMAVAGVTRFWKISIHAASMGTVMGAIAWLGEWWAGIPWSIVTAVVCWARLKLNAHTGYQVAVGVAGGTLLTYVLMITLIPR</sequence>
<dbReference type="KEGG" id="mka:MK0669"/>
<dbReference type="HOGENOM" id="CLU_093776_1_1_2"/>
<evidence type="ECO:0000313" key="2">
    <source>
        <dbReference type="EMBL" id="AAM01884.1"/>
    </source>
</evidence>
<keyword evidence="3" id="KW-1185">Reference proteome</keyword>
<feature type="transmembrane region" description="Helical" evidence="1">
    <location>
        <begin position="61"/>
        <end position="83"/>
    </location>
</feature>
<name>Q8TXK3_METKA</name>
<feature type="transmembrane region" description="Helical" evidence="1">
    <location>
        <begin position="120"/>
        <end position="148"/>
    </location>
</feature>
<keyword evidence="1" id="KW-0472">Membrane</keyword>
<dbReference type="PaxDb" id="190192-MK0669"/>
<proteinExistence type="predicted"/>
<dbReference type="STRING" id="190192.MK0669"/>
<organism evidence="2 3">
    <name type="scientific">Methanopyrus kandleri (strain AV19 / DSM 6324 / JCM 9639 / NBRC 100938)</name>
    <dbReference type="NCBI Taxonomy" id="190192"/>
    <lineage>
        <taxon>Archaea</taxon>
        <taxon>Methanobacteriati</taxon>
        <taxon>Methanobacteriota</taxon>
        <taxon>Methanomada group</taxon>
        <taxon>Methanopyri</taxon>
        <taxon>Methanopyrales</taxon>
        <taxon>Methanopyraceae</taxon>
        <taxon>Methanopyrus</taxon>
    </lineage>
</organism>
<dbReference type="AlphaFoldDB" id="Q8TXK3"/>
<dbReference type="EMBL" id="AE009439">
    <property type="protein sequence ID" value="AAM01884.1"/>
    <property type="molecule type" value="Genomic_DNA"/>
</dbReference>
<dbReference type="EnsemblBacteria" id="AAM01884">
    <property type="protein sequence ID" value="AAM01884"/>
    <property type="gene ID" value="MK0669"/>
</dbReference>
<reference evidence="2 3" key="1">
    <citation type="journal article" date="2002" name="Proc. Natl. Acad. Sci. U.S.A.">
        <title>The complete genome of hyperthermophile Methanopyrus kandleri AV19 and monophyly of archaeal methanogens.</title>
        <authorList>
            <person name="Slesarev A.I."/>
            <person name="Mezhevaya K.V."/>
            <person name="Makarova K.S."/>
            <person name="Polushin N.N."/>
            <person name="Shcherbinina O.V."/>
            <person name="Shakhova V.V."/>
            <person name="Belova G.I."/>
            <person name="Aravind L."/>
            <person name="Natale D.A."/>
            <person name="Rogozin I.B."/>
            <person name="Tatusov R.L."/>
            <person name="Wolf Y.I."/>
            <person name="Stetter K.O."/>
            <person name="Malykh A.G."/>
            <person name="Koonin E.V."/>
            <person name="Kozyavkin S.A."/>
        </authorList>
    </citation>
    <scope>NUCLEOTIDE SEQUENCE [LARGE SCALE GENOMIC DNA]</scope>
    <source>
        <strain evidence="3">AV19 / DSM 6324 / JCM 9639 / NBRC 100938</strain>
    </source>
</reference>
<dbReference type="InParanoid" id="Q8TXK3"/>
<keyword evidence="1" id="KW-1133">Transmembrane helix</keyword>
<evidence type="ECO:0000313" key="3">
    <source>
        <dbReference type="Proteomes" id="UP000001826"/>
    </source>
</evidence>
<feature type="transmembrane region" description="Helical" evidence="1">
    <location>
        <begin position="154"/>
        <end position="177"/>
    </location>
</feature>
<gene>
    <name evidence="2" type="ordered locus">MK0669</name>
</gene>
<accession>Q8TXK3</accession>
<protein>
    <submittedName>
        <fullName evidence="2">Membrane-associated phospholipid phosphatase</fullName>
    </submittedName>
</protein>